<reference evidence="3 4" key="1">
    <citation type="submission" date="2016-10" db="EMBL/GenBank/DDBJ databases">
        <title>The genome sequence of Colletotrichum fioriniae PJ7.</title>
        <authorList>
            <person name="Baroncelli R."/>
        </authorList>
    </citation>
    <scope>NUCLEOTIDE SEQUENCE [LARGE SCALE GENOMIC DNA]</scope>
    <source>
        <strain evidence="3 4">Tom-12</strain>
    </source>
</reference>
<evidence type="ECO:0000313" key="3">
    <source>
        <dbReference type="EMBL" id="KAK1506709.1"/>
    </source>
</evidence>
<evidence type="ECO:0000256" key="1">
    <source>
        <dbReference type="SAM" id="MobiDB-lite"/>
    </source>
</evidence>
<name>A0ABQ9RLJ5_9PEZI</name>
<feature type="transmembrane region" description="Helical" evidence="2">
    <location>
        <begin position="69"/>
        <end position="90"/>
    </location>
</feature>
<keyword evidence="2" id="KW-0812">Transmembrane</keyword>
<proteinExistence type="predicted"/>
<evidence type="ECO:0000256" key="2">
    <source>
        <dbReference type="SAM" id="Phobius"/>
    </source>
</evidence>
<keyword evidence="2" id="KW-0472">Membrane</keyword>
<evidence type="ECO:0008006" key="5">
    <source>
        <dbReference type="Google" id="ProtNLM"/>
    </source>
</evidence>
<sequence>MGSGSRFVTSALSPAPHPQRLQRLPSDQNSQRVSELAVDPRPVRISPNERQRLPTRSLFKEPLFKRPCLVLPLLLSVLRVCSFALCLLLLSTATWYLRLFALCLSGHHLIPRSWFFLLLFPDTPTGHHSLTPDCDLRTSLPGGPCQGAAACDVLARREGSS</sequence>
<keyword evidence="4" id="KW-1185">Reference proteome</keyword>
<dbReference type="GeneID" id="85403317"/>
<dbReference type="Proteomes" id="UP001227543">
    <property type="component" value="Unassembled WGS sequence"/>
</dbReference>
<dbReference type="EMBL" id="MLFU01000007">
    <property type="protein sequence ID" value="KAK1506709.1"/>
    <property type="molecule type" value="Genomic_DNA"/>
</dbReference>
<accession>A0ABQ9RLJ5</accession>
<organism evidence="3 4">
    <name type="scientific">Colletotrichum tamarilloi</name>
    <dbReference type="NCBI Taxonomy" id="1209934"/>
    <lineage>
        <taxon>Eukaryota</taxon>
        <taxon>Fungi</taxon>
        <taxon>Dikarya</taxon>
        <taxon>Ascomycota</taxon>
        <taxon>Pezizomycotina</taxon>
        <taxon>Sordariomycetes</taxon>
        <taxon>Hypocreomycetidae</taxon>
        <taxon>Glomerellales</taxon>
        <taxon>Glomerellaceae</taxon>
        <taxon>Colletotrichum</taxon>
        <taxon>Colletotrichum acutatum species complex</taxon>
    </lineage>
</organism>
<protein>
    <recommendedName>
        <fullName evidence="5">Transmembrane protein</fullName>
    </recommendedName>
</protein>
<dbReference type="RefSeq" id="XP_060386078.1">
    <property type="nucleotide sequence ID" value="XM_060519079.1"/>
</dbReference>
<keyword evidence="2" id="KW-1133">Transmembrane helix</keyword>
<evidence type="ECO:0000313" key="4">
    <source>
        <dbReference type="Proteomes" id="UP001227543"/>
    </source>
</evidence>
<feature type="region of interest" description="Disordered" evidence="1">
    <location>
        <begin position="1"/>
        <end position="38"/>
    </location>
</feature>
<feature type="compositionally biased region" description="Polar residues" evidence="1">
    <location>
        <begin position="1"/>
        <end position="12"/>
    </location>
</feature>
<gene>
    <name evidence="3" type="ORF">CTAM01_03041</name>
</gene>
<comment type="caution">
    <text evidence="3">The sequence shown here is derived from an EMBL/GenBank/DDBJ whole genome shotgun (WGS) entry which is preliminary data.</text>
</comment>